<dbReference type="InParanoid" id="A9B4P9"/>
<dbReference type="HOGENOM" id="CLU_2329894_0_0_0"/>
<accession>A9B4P9</accession>
<organism evidence="1 2">
    <name type="scientific">Herpetosiphon aurantiacus (strain ATCC 23779 / DSM 785 / 114-95)</name>
    <dbReference type="NCBI Taxonomy" id="316274"/>
    <lineage>
        <taxon>Bacteria</taxon>
        <taxon>Bacillati</taxon>
        <taxon>Chloroflexota</taxon>
        <taxon>Chloroflexia</taxon>
        <taxon>Herpetosiphonales</taxon>
        <taxon>Herpetosiphonaceae</taxon>
        <taxon>Herpetosiphon</taxon>
    </lineage>
</organism>
<reference evidence="1 2" key="1">
    <citation type="journal article" date="2011" name="Stand. Genomic Sci.">
        <title>Complete genome sequence of the filamentous gliding predatory bacterium Herpetosiphon aurantiacus type strain (114-95(T)).</title>
        <authorList>
            <person name="Kiss H."/>
            <person name="Nett M."/>
            <person name="Domin N."/>
            <person name="Martin K."/>
            <person name="Maresca J.A."/>
            <person name="Copeland A."/>
            <person name="Lapidus A."/>
            <person name="Lucas S."/>
            <person name="Berry K.W."/>
            <person name="Glavina Del Rio T."/>
            <person name="Dalin E."/>
            <person name="Tice H."/>
            <person name="Pitluck S."/>
            <person name="Richardson P."/>
            <person name="Bruce D."/>
            <person name="Goodwin L."/>
            <person name="Han C."/>
            <person name="Detter J.C."/>
            <person name="Schmutz J."/>
            <person name="Brettin T."/>
            <person name="Land M."/>
            <person name="Hauser L."/>
            <person name="Kyrpides N.C."/>
            <person name="Ivanova N."/>
            <person name="Goker M."/>
            <person name="Woyke T."/>
            <person name="Klenk H.P."/>
            <person name="Bryant D.A."/>
        </authorList>
    </citation>
    <scope>NUCLEOTIDE SEQUENCE [LARGE SCALE GENOMIC DNA]</scope>
    <source>
        <strain evidence="2">ATCC 23779 / DSM 785 / 114-95</strain>
    </source>
</reference>
<dbReference type="AlphaFoldDB" id="A9B4P9"/>
<dbReference type="BioCyc" id="HAUR316274:GHYA-1595-MONOMER"/>
<dbReference type="Proteomes" id="UP000000787">
    <property type="component" value="Chromosome"/>
</dbReference>
<dbReference type="Gene3D" id="3.90.550.10">
    <property type="entry name" value="Spore Coat Polysaccharide Biosynthesis Protein SpsA, Chain A"/>
    <property type="match status" value="1"/>
</dbReference>
<sequence length="98" mass="10789">MDATQAIILCAGLQKSYAYEDSKFMFDIAGRPAFSYTMESILEVFPESAVTIITSQRFQDFNAFINQAYPTATVAFDDNPGSGTALSLKKATPFKKLN</sequence>
<keyword evidence="2" id="KW-1185">Reference proteome</keyword>
<dbReference type="SUPFAM" id="SSF53448">
    <property type="entry name" value="Nucleotide-diphospho-sugar transferases"/>
    <property type="match status" value="1"/>
</dbReference>
<evidence type="ECO:0008006" key="3">
    <source>
        <dbReference type="Google" id="ProtNLM"/>
    </source>
</evidence>
<dbReference type="EMBL" id="CP000875">
    <property type="protein sequence ID" value="ABX04214.1"/>
    <property type="molecule type" value="Genomic_DNA"/>
</dbReference>
<evidence type="ECO:0000313" key="1">
    <source>
        <dbReference type="EMBL" id="ABX04214.1"/>
    </source>
</evidence>
<name>A9B4P9_HERA2</name>
<dbReference type="STRING" id="316274.Haur_1571"/>
<dbReference type="InterPro" id="IPR029044">
    <property type="entry name" value="Nucleotide-diphossugar_trans"/>
</dbReference>
<protein>
    <recommendedName>
        <fullName evidence="3">MobA-like NTP transferase domain-containing protein</fullName>
    </recommendedName>
</protein>
<evidence type="ECO:0000313" key="2">
    <source>
        <dbReference type="Proteomes" id="UP000000787"/>
    </source>
</evidence>
<dbReference type="KEGG" id="hau:Haur_1571"/>
<gene>
    <name evidence="1" type="ordered locus">Haur_1571</name>
</gene>
<proteinExistence type="predicted"/>